<evidence type="ECO:0000313" key="1">
    <source>
        <dbReference type="EMBL" id="KAK2156309.1"/>
    </source>
</evidence>
<dbReference type="EMBL" id="JAODUO010001980">
    <property type="protein sequence ID" value="KAK2156309.1"/>
    <property type="molecule type" value="Genomic_DNA"/>
</dbReference>
<comment type="caution">
    <text evidence="1">The sequence shown here is derived from an EMBL/GenBank/DDBJ whole genome shotgun (WGS) entry which is preliminary data.</text>
</comment>
<proteinExistence type="predicted"/>
<name>A0AAD9N6V7_RIDPI</name>
<sequence length="23" mass="2419">MTCVVKPNDLNLLKKSTAAAGPF</sequence>
<gene>
    <name evidence="1" type="ORF">NP493_1962g00008</name>
</gene>
<organism evidence="1 2">
    <name type="scientific">Ridgeia piscesae</name>
    <name type="common">Tubeworm</name>
    <dbReference type="NCBI Taxonomy" id="27915"/>
    <lineage>
        <taxon>Eukaryota</taxon>
        <taxon>Metazoa</taxon>
        <taxon>Spiralia</taxon>
        <taxon>Lophotrochozoa</taxon>
        <taxon>Annelida</taxon>
        <taxon>Polychaeta</taxon>
        <taxon>Sedentaria</taxon>
        <taxon>Canalipalpata</taxon>
        <taxon>Sabellida</taxon>
        <taxon>Siboglinidae</taxon>
        <taxon>Ridgeia</taxon>
    </lineage>
</organism>
<dbReference type="AlphaFoldDB" id="A0AAD9N6V7"/>
<evidence type="ECO:0000313" key="2">
    <source>
        <dbReference type="Proteomes" id="UP001209878"/>
    </source>
</evidence>
<keyword evidence="2" id="KW-1185">Reference proteome</keyword>
<dbReference type="Proteomes" id="UP001209878">
    <property type="component" value="Unassembled WGS sequence"/>
</dbReference>
<accession>A0AAD9N6V7</accession>
<reference evidence="1" key="1">
    <citation type="journal article" date="2023" name="Mol. Biol. Evol.">
        <title>Third-Generation Sequencing Reveals the Adaptive Role of the Epigenome in Three Deep-Sea Polychaetes.</title>
        <authorList>
            <person name="Perez M."/>
            <person name="Aroh O."/>
            <person name="Sun Y."/>
            <person name="Lan Y."/>
            <person name="Juniper S.K."/>
            <person name="Young C.R."/>
            <person name="Angers B."/>
            <person name="Qian P.Y."/>
        </authorList>
    </citation>
    <scope>NUCLEOTIDE SEQUENCE</scope>
    <source>
        <strain evidence="1">R07B-5</strain>
    </source>
</reference>
<protein>
    <submittedName>
        <fullName evidence="1">Uncharacterized protein</fullName>
    </submittedName>
</protein>